<feature type="domain" description="Exostosin GT47" evidence="2">
    <location>
        <begin position="73"/>
        <end position="360"/>
    </location>
</feature>
<dbReference type="AlphaFoldDB" id="A0AAN5C6G1"/>
<dbReference type="InterPro" id="IPR040911">
    <property type="entry name" value="Exostosin_GT47"/>
</dbReference>
<dbReference type="PANTHER" id="PTHR11062:SF129">
    <property type="entry name" value="EXOSTOSIN-1"/>
    <property type="match status" value="1"/>
</dbReference>
<keyword evidence="4" id="KW-1185">Reference proteome</keyword>
<dbReference type="GO" id="GO:0005794">
    <property type="term" value="C:Golgi apparatus"/>
    <property type="evidence" value="ECO:0007669"/>
    <property type="project" value="TreeGrafter"/>
</dbReference>
<reference evidence="4" key="1">
    <citation type="submission" date="2022-10" db="EMBL/GenBank/DDBJ databases">
        <title>Genome assembly of Pristionchus species.</title>
        <authorList>
            <person name="Yoshida K."/>
            <person name="Sommer R.J."/>
        </authorList>
    </citation>
    <scope>NUCLEOTIDE SEQUENCE [LARGE SCALE GENOMIC DNA]</scope>
    <source>
        <strain evidence="4">RS5460</strain>
    </source>
</reference>
<dbReference type="InterPro" id="IPR004263">
    <property type="entry name" value="Exostosin"/>
</dbReference>
<protein>
    <recommendedName>
        <fullName evidence="2">Exostosin GT47 domain-containing protein</fullName>
    </recommendedName>
</protein>
<evidence type="ECO:0000259" key="2">
    <source>
        <dbReference type="Pfam" id="PF03016"/>
    </source>
</evidence>
<organism evidence="3 4">
    <name type="scientific">Pristionchus mayeri</name>
    <dbReference type="NCBI Taxonomy" id="1317129"/>
    <lineage>
        <taxon>Eukaryota</taxon>
        <taxon>Metazoa</taxon>
        <taxon>Ecdysozoa</taxon>
        <taxon>Nematoda</taxon>
        <taxon>Chromadorea</taxon>
        <taxon>Rhabditida</taxon>
        <taxon>Rhabditina</taxon>
        <taxon>Diplogasteromorpha</taxon>
        <taxon>Diplogasteroidea</taxon>
        <taxon>Neodiplogasteridae</taxon>
        <taxon>Pristionchus</taxon>
    </lineage>
</organism>
<sequence length="646" mass="72953">MKTRWRYAVLLCLLFLYGVVMMRGRDWLRSNERERPSAFASVDEKPIPSVQRRIGDSRCSMATCFDFSKCEGDRLKVYVYPDGTHTEGDQRPSEAYVKIVDSIRESAFFTSNPSEACLFVLSIDTTDRDKISENFVRDVSSLIGNLPPQIWNGGTNHLIFNLYHGTYPDYAAEHLGFDTGNAIVARASSSAQNFRHGFDVSFPLFHKEHPIRNSIERSFVLRDKDPILVSFKGKRYVYGIGSETRDSLHHLHNPDRTPMLTTCRHNNDWQAHQDERCERDNEEYDKLDYESLMINSTFCLTPRGRRLGSYRFLESLRVGCIPVVLSDDWKLPFDELIDWRAAAVRIPEKNVLLVNDILASFSRSKIMEMKERGRLLYHRYFASVEKISLTTIELIFHRLRVDSSFSLLSNSLLPFETEIEGIRPLVVVVSAGERVNSRLQKAIERVAKIEGVKEVMILWPASRGSSPKGADFGLNGVEMEIVETEEQNDIPLEKIGRMIEEKSVLKGAAVLFYSDRSNEADAEVRLLEIFSQLPHTIISTQGIEYSAGSASHSSTFANVALLQTAVVHSGYLNRLSSFLPSDILKSCPVASLSTLVSSLSLSPPSIVMGQPIAHHFNLTQLSQCLDLIAKRFPLGIPLVSNSVVFN</sequence>
<dbReference type="EMBL" id="BTRK01000001">
    <property type="protein sequence ID" value="GMR32465.1"/>
    <property type="molecule type" value="Genomic_DNA"/>
</dbReference>
<comment type="similarity">
    <text evidence="1">Belongs to the glycosyltransferase 47 family.</text>
</comment>
<dbReference type="GO" id="GO:0008375">
    <property type="term" value="F:acetylglucosaminyltransferase activity"/>
    <property type="evidence" value="ECO:0007669"/>
    <property type="project" value="TreeGrafter"/>
</dbReference>
<evidence type="ECO:0000313" key="4">
    <source>
        <dbReference type="Proteomes" id="UP001328107"/>
    </source>
</evidence>
<dbReference type="Proteomes" id="UP001328107">
    <property type="component" value="Unassembled WGS sequence"/>
</dbReference>
<dbReference type="PANTHER" id="PTHR11062">
    <property type="entry name" value="EXOSTOSIN HEPARAN SULFATE GLYCOSYLTRANSFERASE -RELATED"/>
    <property type="match status" value="1"/>
</dbReference>
<proteinExistence type="inferred from homology"/>
<dbReference type="GO" id="GO:0015020">
    <property type="term" value="F:glucuronosyltransferase activity"/>
    <property type="evidence" value="ECO:0007669"/>
    <property type="project" value="TreeGrafter"/>
</dbReference>
<gene>
    <name evidence="3" type="ORF">PMAYCL1PPCAC_02660</name>
</gene>
<comment type="caution">
    <text evidence="3">The sequence shown here is derived from an EMBL/GenBank/DDBJ whole genome shotgun (WGS) entry which is preliminary data.</text>
</comment>
<evidence type="ECO:0000256" key="1">
    <source>
        <dbReference type="ARBA" id="ARBA00010271"/>
    </source>
</evidence>
<accession>A0AAN5C6G1</accession>
<dbReference type="GO" id="GO:0015012">
    <property type="term" value="P:heparan sulfate proteoglycan biosynthetic process"/>
    <property type="evidence" value="ECO:0007669"/>
    <property type="project" value="UniProtKB-ARBA"/>
</dbReference>
<dbReference type="Pfam" id="PF03016">
    <property type="entry name" value="Exostosin_GT47"/>
    <property type="match status" value="1"/>
</dbReference>
<name>A0AAN5C6G1_9BILA</name>
<evidence type="ECO:0000313" key="3">
    <source>
        <dbReference type="EMBL" id="GMR32465.1"/>
    </source>
</evidence>